<dbReference type="InterPro" id="IPR050390">
    <property type="entry name" value="C5-Methyltransferase"/>
</dbReference>
<dbReference type="NCBIfam" id="NF007772">
    <property type="entry name" value="PRK10458.1"/>
    <property type="match status" value="1"/>
</dbReference>
<dbReference type="AlphaFoldDB" id="A0A5B8HPJ5"/>
<dbReference type="Pfam" id="PF18284">
    <property type="entry name" value="DNA_meth_N"/>
    <property type="match status" value="1"/>
</dbReference>
<dbReference type="Gene3D" id="1.10.260.140">
    <property type="match status" value="1"/>
</dbReference>
<dbReference type="Gene3D" id="3.40.50.150">
    <property type="entry name" value="Vaccinia Virus protein VP39"/>
    <property type="match status" value="1"/>
</dbReference>
<protein>
    <recommendedName>
        <fullName evidence="8">Cytosine-specific methyltransferase</fullName>
        <ecNumber evidence="8">2.1.1.37</ecNumber>
    </recommendedName>
</protein>
<dbReference type="PROSITE" id="PS00095">
    <property type="entry name" value="C5_MTASE_2"/>
    <property type="match status" value="1"/>
</dbReference>
<reference evidence="10" key="1">
    <citation type="submission" date="2019-04" db="EMBL/GenBank/DDBJ databases">
        <authorList>
            <person name="Hu G."/>
            <person name="Luo X."/>
        </authorList>
    </citation>
    <scope>NUCLEOTIDE SEQUENCE</scope>
    <source>
        <strain evidence="10">APP1L5</strain>
        <plasmid evidence="10">pAPP1L5</plasmid>
    </source>
</reference>
<evidence type="ECO:0000259" key="9">
    <source>
        <dbReference type="Pfam" id="PF18284"/>
    </source>
</evidence>
<dbReference type="InterPro" id="IPR040743">
    <property type="entry name" value="DNA_meth_N"/>
</dbReference>
<dbReference type="NCBIfam" id="TIGR00675">
    <property type="entry name" value="dcm"/>
    <property type="match status" value="1"/>
</dbReference>
<dbReference type="PROSITE" id="PS51679">
    <property type="entry name" value="SAM_MT_C5"/>
    <property type="match status" value="1"/>
</dbReference>
<proteinExistence type="inferred from homology"/>
<name>A0A5B8HPJ5_ACTPL</name>
<dbReference type="GO" id="GO:0003677">
    <property type="term" value="F:DNA binding"/>
    <property type="evidence" value="ECO:0007669"/>
    <property type="project" value="TreeGrafter"/>
</dbReference>
<dbReference type="InterPro" id="IPR001525">
    <property type="entry name" value="C5_MeTfrase"/>
</dbReference>
<evidence type="ECO:0000256" key="4">
    <source>
        <dbReference type="ARBA" id="ARBA00022747"/>
    </source>
</evidence>
<keyword evidence="1 6" id="KW-0489">Methyltransferase</keyword>
<dbReference type="GO" id="GO:0044027">
    <property type="term" value="P:negative regulation of gene expression via chromosomal CpG island methylation"/>
    <property type="evidence" value="ECO:0007669"/>
    <property type="project" value="TreeGrafter"/>
</dbReference>
<dbReference type="InterPro" id="IPR018117">
    <property type="entry name" value="C5_DNA_meth_AS"/>
</dbReference>
<dbReference type="GO" id="GO:0032259">
    <property type="term" value="P:methylation"/>
    <property type="evidence" value="ECO:0007669"/>
    <property type="project" value="UniProtKB-KW"/>
</dbReference>
<dbReference type="Pfam" id="PF00145">
    <property type="entry name" value="DNA_methylase"/>
    <property type="match status" value="1"/>
</dbReference>
<accession>A0A5B8HPJ5</accession>
<evidence type="ECO:0000256" key="6">
    <source>
        <dbReference type="PROSITE-ProRule" id="PRU01016"/>
    </source>
</evidence>
<dbReference type="InterPro" id="IPR029063">
    <property type="entry name" value="SAM-dependent_MTases_sf"/>
</dbReference>
<feature type="active site" evidence="6">
    <location>
        <position position="200"/>
    </location>
</feature>
<evidence type="ECO:0000256" key="3">
    <source>
        <dbReference type="ARBA" id="ARBA00022691"/>
    </source>
</evidence>
<evidence type="ECO:0000256" key="5">
    <source>
        <dbReference type="ARBA" id="ARBA00047422"/>
    </source>
</evidence>
<evidence type="ECO:0000256" key="7">
    <source>
        <dbReference type="RuleBase" id="RU000416"/>
    </source>
</evidence>
<dbReference type="PRINTS" id="PR00105">
    <property type="entry name" value="C5METTRFRASE"/>
</dbReference>
<dbReference type="PROSITE" id="PS00094">
    <property type="entry name" value="C5_MTASE_1"/>
    <property type="match status" value="1"/>
</dbReference>
<dbReference type="CDD" id="cd00315">
    <property type="entry name" value="Cyt_C5_DNA_methylase"/>
    <property type="match status" value="1"/>
</dbReference>
<evidence type="ECO:0000313" key="10">
    <source>
        <dbReference type="EMBL" id="QDX15406.1"/>
    </source>
</evidence>
<evidence type="ECO:0000256" key="2">
    <source>
        <dbReference type="ARBA" id="ARBA00022679"/>
    </source>
</evidence>
<organism evidence="10">
    <name type="scientific">Actinobacillus pleuropneumoniae</name>
    <name type="common">Haemophilus pleuropneumoniae</name>
    <dbReference type="NCBI Taxonomy" id="715"/>
    <lineage>
        <taxon>Bacteria</taxon>
        <taxon>Pseudomonadati</taxon>
        <taxon>Pseudomonadota</taxon>
        <taxon>Gammaproteobacteria</taxon>
        <taxon>Pasteurellales</taxon>
        <taxon>Pasteurellaceae</taxon>
        <taxon>Actinobacillus</taxon>
    </lineage>
</organism>
<comment type="catalytic activity">
    <reaction evidence="5 8">
        <text>a 2'-deoxycytidine in DNA + S-adenosyl-L-methionine = a 5-methyl-2'-deoxycytidine in DNA + S-adenosyl-L-homocysteine + H(+)</text>
        <dbReference type="Rhea" id="RHEA:13681"/>
        <dbReference type="Rhea" id="RHEA-COMP:11369"/>
        <dbReference type="Rhea" id="RHEA-COMP:11370"/>
        <dbReference type="ChEBI" id="CHEBI:15378"/>
        <dbReference type="ChEBI" id="CHEBI:57856"/>
        <dbReference type="ChEBI" id="CHEBI:59789"/>
        <dbReference type="ChEBI" id="CHEBI:85452"/>
        <dbReference type="ChEBI" id="CHEBI:85454"/>
        <dbReference type="EC" id="2.1.1.37"/>
    </reaction>
</comment>
<keyword evidence="3 6" id="KW-0949">S-adenosyl-L-methionine</keyword>
<dbReference type="InterPro" id="IPR031303">
    <property type="entry name" value="C5_meth_CS"/>
</dbReference>
<keyword evidence="10" id="KW-0614">Plasmid</keyword>
<feature type="domain" description="DNA methylase N-terminal" evidence="9">
    <location>
        <begin position="42"/>
        <end position="98"/>
    </location>
</feature>
<sequence>MGDTVSLVRHIGGIMSEFELLAQDLFEKAAADEKLRQENDKKLLGQVLEIYDQKYVAELLRKVGKNEWSRETLNRWINGKCPPKSLMSAEEALLRKMLPEAPAHHPDYTFRFIDLFAGIGGIRKGFEAIGGQCVFTSEWNKEAVRTYKANWFNDDQAHTFNSDIREVTLSDKPEVSESDAYAYIDAHVPDHDVLLAGFPCQPFSLAGVSKKNSLGRAHGFECEAQGTLFFDVARIIRAKKPAIFVLENVKNLKSHDKGKTFKVIMKTLDELGYEVADAADMGKSDPKVIDGKHFLPQHRERIVLVGFRRDLNIHRGFTLRDISRFYPEQRPSLGELLEPVVDSKYILTPKLWEYLYNYAKKHAAKGNGFGFGLVSPENKESVTRTLSARYHKDGSEILIDRGWDMAKGETDFADEENQMHRPRRLTPRECARLMGFEKPDGRPFRIPVSDTQSYRQFGNSVVVPVFEAVARLLEPYILKAVSPDTEKAERI</sequence>
<dbReference type="SUPFAM" id="SSF53335">
    <property type="entry name" value="S-adenosyl-L-methionine-dependent methyltransferases"/>
    <property type="match status" value="1"/>
</dbReference>
<dbReference type="EC" id="2.1.1.37" evidence="8"/>
<keyword evidence="2 6" id="KW-0808">Transferase</keyword>
<geneLocation type="plasmid" evidence="10">
    <name>pAPP1L5</name>
</geneLocation>
<dbReference type="Gene3D" id="3.90.120.30">
    <property type="match status" value="1"/>
</dbReference>
<evidence type="ECO:0000256" key="1">
    <source>
        <dbReference type="ARBA" id="ARBA00022603"/>
    </source>
</evidence>
<dbReference type="GO" id="GO:0009307">
    <property type="term" value="P:DNA restriction-modification system"/>
    <property type="evidence" value="ECO:0007669"/>
    <property type="project" value="UniProtKB-KW"/>
</dbReference>
<dbReference type="PANTHER" id="PTHR10629">
    <property type="entry name" value="CYTOSINE-SPECIFIC METHYLTRANSFERASE"/>
    <property type="match status" value="1"/>
</dbReference>
<dbReference type="GO" id="GO:0003886">
    <property type="term" value="F:DNA (cytosine-5-)-methyltransferase activity"/>
    <property type="evidence" value="ECO:0007669"/>
    <property type="project" value="UniProtKB-EC"/>
</dbReference>
<evidence type="ECO:0000256" key="8">
    <source>
        <dbReference type="RuleBase" id="RU000417"/>
    </source>
</evidence>
<dbReference type="EMBL" id="MK851047">
    <property type="protein sequence ID" value="QDX15406.1"/>
    <property type="molecule type" value="Genomic_DNA"/>
</dbReference>
<keyword evidence="4" id="KW-0680">Restriction system</keyword>
<dbReference type="PANTHER" id="PTHR10629:SF52">
    <property type="entry name" value="DNA (CYTOSINE-5)-METHYLTRANSFERASE 1"/>
    <property type="match status" value="1"/>
</dbReference>
<comment type="similarity">
    <text evidence="6 7">Belongs to the class I-like SAM-binding methyltransferase superfamily. C5-methyltransferase family.</text>
</comment>